<evidence type="ECO:0000313" key="2">
    <source>
        <dbReference type="EMBL" id="NLR64848.1"/>
    </source>
</evidence>
<keyword evidence="3" id="KW-1185">Reference proteome</keyword>
<dbReference type="SUPFAM" id="SSF46955">
    <property type="entry name" value="Putative DNA-binding domain"/>
    <property type="match status" value="1"/>
</dbReference>
<dbReference type="NCBIfam" id="TIGR01764">
    <property type="entry name" value="excise"/>
    <property type="match status" value="1"/>
</dbReference>
<name>A0A847RVD9_9BACT</name>
<gene>
    <name evidence="2" type="ORF">HGH92_11085</name>
</gene>
<dbReference type="Proteomes" id="UP000570474">
    <property type="component" value="Unassembled WGS sequence"/>
</dbReference>
<dbReference type="AlphaFoldDB" id="A0A847RVD9"/>
<dbReference type="InterPro" id="IPR009061">
    <property type="entry name" value="DNA-bd_dom_put_sf"/>
</dbReference>
<sequence length="110" mass="12576">MAIINPFDLIISKIDVLQASVNGLRENNKKPIVVQPEDPDRLLNLVEAANVLRKPVGTVRYYIHHKSLPAIKVGKGYVVKHSALMAWVNEFQMRPNENPAGRMRYRFAKR</sequence>
<proteinExistence type="predicted"/>
<feature type="domain" description="Helix-turn-helix" evidence="1">
    <location>
        <begin position="42"/>
        <end position="90"/>
    </location>
</feature>
<protein>
    <submittedName>
        <fullName evidence="2">Helix-turn-helix domain-containing protein</fullName>
    </submittedName>
</protein>
<dbReference type="InterPro" id="IPR041657">
    <property type="entry name" value="HTH_17"/>
</dbReference>
<reference evidence="2 3" key="1">
    <citation type="submission" date="2020-04" db="EMBL/GenBank/DDBJ databases">
        <authorList>
            <person name="Yin C."/>
        </authorList>
    </citation>
    <scope>NUCLEOTIDE SEQUENCE [LARGE SCALE GENOMIC DNA]</scope>
    <source>
        <strain evidence="2 3">Ae27</strain>
    </source>
</reference>
<comment type="caution">
    <text evidence="2">The sequence shown here is derived from an EMBL/GenBank/DDBJ whole genome shotgun (WGS) entry which is preliminary data.</text>
</comment>
<dbReference type="EMBL" id="JABAIA010000001">
    <property type="protein sequence ID" value="NLR64848.1"/>
    <property type="molecule type" value="Genomic_DNA"/>
</dbReference>
<evidence type="ECO:0000259" key="1">
    <source>
        <dbReference type="Pfam" id="PF12728"/>
    </source>
</evidence>
<dbReference type="Pfam" id="PF12728">
    <property type="entry name" value="HTH_17"/>
    <property type="match status" value="1"/>
</dbReference>
<dbReference type="InterPro" id="IPR010093">
    <property type="entry name" value="SinI_DNA-bd"/>
</dbReference>
<dbReference type="GO" id="GO:0003677">
    <property type="term" value="F:DNA binding"/>
    <property type="evidence" value="ECO:0007669"/>
    <property type="project" value="InterPro"/>
</dbReference>
<organism evidence="2 3">
    <name type="scientific">Chitinophaga varians</name>
    <dbReference type="NCBI Taxonomy" id="2202339"/>
    <lineage>
        <taxon>Bacteria</taxon>
        <taxon>Pseudomonadati</taxon>
        <taxon>Bacteroidota</taxon>
        <taxon>Chitinophagia</taxon>
        <taxon>Chitinophagales</taxon>
        <taxon>Chitinophagaceae</taxon>
        <taxon>Chitinophaga</taxon>
    </lineage>
</organism>
<evidence type="ECO:0000313" key="3">
    <source>
        <dbReference type="Proteomes" id="UP000570474"/>
    </source>
</evidence>
<accession>A0A847RVD9</accession>
<dbReference type="RefSeq" id="WP_168870777.1">
    <property type="nucleotide sequence ID" value="NZ_JABAIA010000001.1"/>
</dbReference>